<evidence type="ECO:0000256" key="2">
    <source>
        <dbReference type="ARBA" id="ARBA00022741"/>
    </source>
</evidence>
<dbReference type="GO" id="GO:0016887">
    <property type="term" value="F:ATP hydrolysis activity"/>
    <property type="evidence" value="ECO:0007669"/>
    <property type="project" value="InterPro"/>
</dbReference>
<gene>
    <name evidence="6" type="ORF">CS062_21780</name>
</gene>
<dbReference type="AlphaFoldDB" id="A0A2G9C5X1"/>
<dbReference type="InterPro" id="IPR003439">
    <property type="entry name" value="ABC_transporter-like_ATP-bd"/>
</dbReference>
<organism evidence="6 7">
    <name type="scientific">Roseateles chitinivorans</name>
    <dbReference type="NCBI Taxonomy" id="2917965"/>
    <lineage>
        <taxon>Bacteria</taxon>
        <taxon>Pseudomonadati</taxon>
        <taxon>Pseudomonadota</taxon>
        <taxon>Betaproteobacteria</taxon>
        <taxon>Burkholderiales</taxon>
        <taxon>Sphaerotilaceae</taxon>
        <taxon>Roseateles</taxon>
    </lineage>
</organism>
<feature type="domain" description="ABC transporter" evidence="5">
    <location>
        <begin position="34"/>
        <end position="276"/>
    </location>
</feature>
<dbReference type="Proteomes" id="UP000231501">
    <property type="component" value="Unassembled WGS sequence"/>
</dbReference>
<dbReference type="InterPro" id="IPR027417">
    <property type="entry name" value="P-loop_NTPase"/>
</dbReference>
<evidence type="ECO:0000313" key="6">
    <source>
        <dbReference type="EMBL" id="PIM51044.1"/>
    </source>
</evidence>
<reference evidence="6 7" key="1">
    <citation type="submission" date="2017-11" db="EMBL/GenBank/DDBJ databases">
        <title>Draft genome sequence of Mitsuaria sp. HWN-4.</title>
        <authorList>
            <person name="Gundlapally S.R."/>
        </authorList>
    </citation>
    <scope>NUCLEOTIDE SEQUENCE [LARGE SCALE GENOMIC DNA]</scope>
    <source>
        <strain evidence="6 7">HWN-4</strain>
    </source>
</reference>
<protein>
    <submittedName>
        <fullName evidence="6">ABC transporter</fullName>
    </submittedName>
</protein>
<dbReference type="GO" id="GO:0005886">
    <property type="term" value="C:plasma membrane"/>
    <property type="evidence" value="ECO:0007669"/>
    <property type="project" value="TreeGrafter"/>
</dbReference>
<feature type="region of interest" description="Disordered" evidence="4">
    <location>
        <begin position="27"/>
        <end position="47"/>
    </location>
</feature>
<dbReference type="EMBL" id="PEOG01000082">
    <property type="protein sequence ID" value="PIM51044.1"/>
    <property type="molecule type" value="Genomic_DNA"/>
</dbReference>
<dbReference type="RefSeq" id="WP_099863665.1">
    <property type="nucleotide sequence ID" value="NZ_PEOG01000082.1"/>
</dbReference>
<dbReference type="Pfam" id="PF00005">
    <property type="entry name" value="ABC_tran"/>
    <property type="match status" value="1"/>
</dbReference>
<dbReference type="PROSITE" id="PS00211">
    <property type="entry name" value="ABC_TRANSPORTER_1"/>
    <property type="match status" value="1"/>
</dbReference>
<keyword evidence="1" id="KW-0472">Membrane</keyword>
<keyword evidence="3" id="KW-0067">ATP-binding</keyword>
<proteinExistence type="predicted"/>
<comment type="caution">
    <text evidence="6">The sequence shown here is derived from an EMBL/GenBank/DDBJ whole genome shotgun (WGS) entry which is preliminary data.</text>
</comment>
<feature type="region of interest" description="Disordered" evidence="4">
    <location>
        <begin position="256"/>
        <end position="280"/>
    </location>
</feature>
<keyword evidence="1" id="KW-1003">Cell membrane</keyword>
<accession>A0A2G9C5X1</accession>
<keyword evidence="7" id="KW-1185">Reference proteome</keyword>
<dbReference type="SMART" id="SM00382">
    <property type="entry name" value="AAA"/>
    <property type="match status" value="1"/>
</dbReference>
<name>A0A2G9C5X1_9BURK</name>
<evidence type="ECO:0000256" key="1">
    <source>
        <dbReference type="ARBA" id="ARBA00022475"/>
    </source>
</evidence>
<sequence>MASTDAALIASHGLRFRHGGAVRGRRPVAAAEAPSLPDVSDSSDAPAGRGSSAGFLLRFPDFELPRGGHLLLRGASGSGKSTLLALMAGLLTPTAGHLAMDGVEIGALAPAARDAWRGAHLGFVPQRLHLSPSLSVRDNLALPYVAAGLRPDDARIAALLAELGIAQLLDRRPHALSQGQAQRVALARALLRAPRFVLADEPTANLDDEACDATLALLRRVADEHGASLVIASHDARIEAAWADWAALQRLKLAREGSAVTPPGSPSPTSPPPSPSFSNP</sequence>
<dbReference type="GO" id="GO:0005524">
    <property type="term" value="F:ATP binding"/>
    <property type="evidence" value="ECO:0007669"/>
    <property type="project" value="UniProtKB-KW"/>
</dbReference>
<dbReference type="PROSITE" id="PS50893">
    <property type="entry name" value="ABC_TRANSPORTER_2"/>
    <property type="match status" value="1"/>
</dbReference>
<keyword evidence="2" id="KW-0547">Nucleotide-binding</keyword>
<dbReference type="PANTHER" id="PTHR24220">
    <property type="entry name" value="IMPORT ATP-BINDING PROTEIN"/>
    <property type="match status" value="1"/>
</dbReference>
<dbReference type="InterPro" id="IPR003593">
    <property type="entry name" value="AAA+_ATPase"/>
</dbReference>
<evidence type="ECO:0000313" key="7">
    <source>
        <dbReference type="Proteomes" id="UP000231501"/>
    </source>
</evidence>
<dbReference type="SUPFAM" id="SSF52540">
    <property type="entry name" value="P-loop containing nucleoside triphosphate hydrolases"/>
    <property type="match status" value="1"/>
</dbReference>
<dbReference type="PANTHER" id="PTHR24220:SF611">
    <property type="entry name" value="ATP-BINDING COMPONENT OF ABC TRANSPORTER-RELATED"/>
    <property type="match status" value="1"/>
</dbReference>
<dbReference type="InterPro" id="IPR015854">
    <property type="entry name" value="ABC_transpr_LolD-like"/>
</dbReference>
<evidence type="ECO:0000256" key="4">
    <source>
        <dbReference type="SAM" id="MobiDB-lite"/>
    </source>
</evidence>
<dbReference type="InterPro" id="IPR017871">
    <property type="entry name" value="ABC_transporter-like_CS"/>
</dbReference>
<dbReference type="OrthoDB" id="8905165at2"/>
<dbReference type="GO" id="GO:0022857">
    <property type="term" value="F:transmembrane transporter activity"/>
    <property type="evidence" value="ECO:0007669"/>
    <property type="project" value="TreeGrafter"/>
</dbReference>
<feature type="compositionally biased region" description="Pro residues" evidence="4">
    <location>
        <begin position="263"/>
        <end position="280"/>
    </location>
</feature>
<dbReference type="Gene3D" id="3.40.50.300">
    <property type="entry name" value="P-loop containing nucleotide triphosphate hydrolases"/>
    <property type="match status" value="1"/>
</dbReference>
<evidence type="ECO:0000259" key="5">
    <source>
        <dbReference type="PROSITE" id="PS50893"/>
    </source>
</evidence>
<evidence type="ECO:0000256" key="3">
    <source>
        <dbReference type="ARBA" id="ARBA00022840"/>
    </source>
</evidence>